<reference evidence="9 10" key="1">
    <citation type="submission" date="2017-02" db="EMBL/GenBank/DDBJ databases">
        <authorList>
            <person name="Peterson S.W."/>
        </authorList>
    </citation>
    <scope>NUCLEOTIDE SEQUENCE [LARGE SCALE GENOMIC DNA]</scope>
    <source>
        <strain evidence="9 10">DSM 18108</strain>
    </source>
</reference>
<dbReference type="Pfam" id="PF04542">
    <property type="entry name" value="Sigma70_r2"/>
    <property type="match status" value="1"/>
</dbReference>
<evidence type="ECO:0000259" key="8">
    <source>
        <dbReference type="Pfam" id="PF08281"/>
    </source>
</evidence>
<keyword evidence="3 6" id="KW-0731">Sigma factor</keyword>
<comment type="similarity">
    <text evidence="1 6">Belongs to the sigma-70 factor family. ECF subfamily.</text>
</comment>
<feature type="domain" description="RNA polymerase sigma factor 70 region 4 type 2" evidence="8">
    <location>
        <begin position="124"/>
        <end position="174"/>
    </location>
</feature>
<evidence type="ECO:0000313" key="9">
    <source>
        <dbReference type="EMBL" id="SKD00860.1"/>
    </source>
</evidence>
<proteinExistence type="inferred from homology"/>
<dbReference type="InterPro" id="IPR000792">
    <property type="entry name" value="Tscrpt_reg_LuxR_C"/>
</dbReference>
<keyword evidence="10" id="KW-1185">Reference proteome</keyword>
<dbReference type="GO" id="GO:0016987">
    <property type="term" value="F:sigma factor activity"/>
    <property type="evidence" value="ECO:0007669"/>
    <property type="project" value="UniProtKB-KW"/>
</dbReference>
<dbReference type="Pfam" id="PF08281">
    <property type="entry name" value="Sigma70_r4_2"/>
    <property type="match status" value="1"/>
</dbReference>
<dbReference type="Proteomes" id="UP000190166">
    <property type="component" value="Unassembled WGS sequence"/>
</dbReference>
<dbReference type="InterPro" id="IPR039425">
    <property type="entry name" value="RNA_pol_sigma-70-like"/>
</dbReference>
<keyword evidence="5 6" id="KW-0804">Transcription</keyword>
<dbReference type="NCBIfam" id="TIGR02937">
    <property type="entry name" value="sigma70-ECF"/>
    <property type="match status" value="1"/>
</dbReference>
<evidence type="ECO:0000256" key="1">
    <source>
        <dbReference type="ARBA" id="ARBA00010641"/>
    </source>
</evidence>
<dbReference type="GO" id="GO:0003677">
    <property type="term" value="F:DNA binding"/>
    <property type="evidence" value="ECO:0007669"/>
    <property type="project" value="UniProtKB-KW"/>
</dbReference>
<organism evidence="9 10">
    <name type="scientific">Chitinophaga ginsengisegetis</name>
    <dbReference type="NCBI Taxonomy" id="393003"/>
    <lineage>
        <taxon>Bacteria</taxon>
        <taxon>Pseudomonadati</taxon>
        <taxon>Bacteroidota</taxon>
        <taxon>Chitinophagia</taxon>
        <taxon>Chitinophagales</taxon>
        <taxon>Chitinophagaceae</taxon>
        <taxon>Chitinophaga</taxon>
    </lineage>
</organism>
<dbReference type="InterPro" id="IPR013249">
    <property type="entry name" value="RNA_pol_sigma70_r4_t2"/>
</dbReference>
<dbReference type="EMBL" id="FUZZ01000001">
    <property type="protein sequence ID" value="SKD00860.1"/>
    <property type="molecule type" value="Genomic_DNA"/>
</dbReference>
<evidence type="ECO:0000256" key="4">
    <source>
        <dbReference type="ARBA" id="ARBA00023125"/>
    </source>
</evidence>
<evidence type="ECO:0000256" key="5">
    <source>
        <dbReference type="ARBA" id="ARBA00023163"/>
    </source>
</evidence>
<dbReference type="SUPFAM" id="SSF88659">
    <property type="entry name" value="Sigma3 and sigma4 domains of RNA polymerase sigma factors"/>
    <property type="match status" value="1"/>
</dbReference>
<dbReference type="Gene3D" id="1.10.1740.10">
    <property type="match status" value="1"/>
</dbReference>
<dbReference type="InterPro" id="IPR014284">
    <property type="entry name" value="RNA_pol_sigma-70_dom"/>
</dbReference>
<dbReference type="PANTHER" id="PTHR43133:SF46">
    <property type="entry name" value="RNA POLYMERASE SIGMA-70 FACTOR ECF SUBFAMILY"/>
    <property type="match status" value="1"/>
</dbReference>
<dbReference type="InterPro" id="IPR036388">
    <property type="entry name" value="WH-like_DNA-bd_sf"/>
</dbReference>
<keyword evidence="2 6" id="KW-0805">Transcription regulation</keyword>
<dbReference type="CDD" id="cd06171">
    <property type="entry name" value="Sigma70_r4"/>
    <property type="match status" value="1"/>
</dbReference>
<dbReference type="PROSITE" id="PS01063">
    <property type="entry name" value="SIGMA70_ECF"/>
    <property type="match status" value="1"/>
</dbReference>
<dbReference type="NCBIfam" id="TIGR02985">
    <property type="entry name" value="Sig70_bacteroi1"/>
    <property type="match status" value="1"/>
</dbReference>
<dbReference type="RefSeq" id="WP_079469202.1">
    <property type="nucleotide sequence ID" value="NZ_FUZZ01000001.1"/>
</dbReference>
<accession>A0A1T5NJS4</accession>
<dbReference type="PANTHER" id="PTHR43133">
    <property type="entry name" value="RNA POLYMERASE ECF-TYPE SIGMA FACTO"/>
    <property type="match status" value="1"/>
</dbReference>
<dbReference type="GO" id="GO:0006352">
    <property type="term" value="P:DNA-templated transcription initiation"/>
    <property type="evidence" value="ECO:0007669"/>
    <property type="project" value="InterPro"/>
</dbReference>
<keyword evidence="4 6" id="KW-0238">DNA-binding</keyword>
<dbReference type="STRING" id="393003.SAMN05660461_1980"/>
<dbReference type="InterPro" id="IPR007627">
    <property type="entry name" value="RNA_pol_sigma70_r2"/>
</dbReference>
<sequence>MSGLNELNDNQLYQRLADDDQRAFELLYERYWKQMVYKAFCKLDSSKDAEELVQDTFIDIWKSRKRIVLKHSFHTFIAAIVRYKIIAKIAARNKSPRDFVDISQIQVTEDSTERLLYLRDLNAEIELAVKALPEKCQMVFRMSREEGKSDKQIAAELYISQKTVEAHLHKALKILRRALGKLHFLLLLVYLICIIKK</sequence>
<feature type="domain" description="RNA polymerase sigma-70 region 2" evidence="7">
    <location>
        <begin position="27"/>
        <end position="92"/>
    </location>
</feature>
<dbReference type="InterPro" id="IPR013324">
    <property type="entry name" value="RNA_pol_sigma_r3/r4-like"/>
</dbReference>
<name>A0A1T5NJS4_9BACT</name>
<dbReference type="InterPro" id="IPR014327">
    <property type="entry name" value="RNA_pol_sigma70_bacteroid"/>
</dbReference>
<dbReference type="InterPro" id="IPR013325">
    <property type="entry name" value="RNA_pol_sigma_r2"/>
</dbReference>
<protein>
    <recommendedName>
        <fullName evidence="6">RNA polymerase sigma factor</fullName>
    </recommendedName>
</protein>
<dbReference type="AlphaFoldDB" id="A0A1T5NJS4"/>
<dbReference type="InterPro" id="IPR000838">
    <property type="entry name" value="RNA_pol_sigma70_ECF_CS"/>
</dbReference>
<dbReference type="PRINTS" id="PR00038">
    <property type="entry name" value="HTHLUXR"/>
</dbReference>
<gene>
    <name evidence="9" type="ORF">SAMN05660461_1980</name>
</gene>
<evidence type="ECO:0000313" key="10">
    <source>
        <dbReference type="Proteomes" id="UP000190166"/>
    </source>
</evidence>
<evidence type="ECO:0000259" key="7">
    <source>
        <dbReference type="Pfam" id="PF04542"/>
    </source>
</evidence>
<evidence type="ECO:0000256" key="6">
    <source>
        <dbReference type="RuleBase" id="RU000716"/>
    </source>
</evidence>
<dbReference type="Gene3D" id="1.10.10.10">
    <property type="entry name" value="Winged helix-like DNA-binding domain superfamily/Winged helix DNA-binding domain"/>
    <property type="match status" value="1"/>
</dbReference>
<dbReference type="SUPFAM" id="SSF88946">
    <property type="entry name" value="Sigma2 domain of RNA polymerase sigma factors"/>
    <property type="match status" value="1"/>
</dbReference>
<evidence type="ECO:0000256" key="2">
    <source>
        <dbReference type="ARBA" id="ARBA00023015"/>
    </source>
</evidence>
<evidence type="ECO:0000256" key="3">
    <source>
        <dbReference type="ARBA" id="ARBA00023082"/>
    </source>
</evidence>